<gene>
    <name evidence="1" type="ORF">V1477_006163</name>
</gene>
<sequence length="72" mass="8508">MSKDSRLHSRFSYTSHLDPIILLREVHSMILILNRILNFINYRQASKIYRNYVAINLLNYSCGEYILSSSIK</sequence>
<evidence type="ECO:0000313" key="1">
    <source>
        <dbReference type="EMBL" id="KAL2745599.1"/>
    </source>
</evidence>
<dbReference type="AlphaFoldDB" id="A0ABD2CKG7"/>
<keyword evidence="2" id="KW-1185">Reference proteome</keyword>
<dbReference type="EMBL" id="JAYRBN010000042">
    <property type="protein sequence ID" value="KAL2745599.1"/>
    <property type="molecule type" value="Genomic_DNA"/>
</dbReference>
<comment type="caution">
    <text evidence="1">The sequence shown here is derived from an EMBL/GenBank/DDBJ whole genome shotgun (WGS) entry which is preliminary data.</text>
</comment>
<proteinExistence type="predicted"/>
<protein>
    <recommendedName>
        <fullName evidence="3">Maturase K</fullName>
    </recommendedName>
</protein>
<dbReference type="Proteomes" id="UP001607303">
    <property type="component" value="Unassembled WGS sequence"/>
</dbReference>
<name>A0ABD2CKG7_VESMC</name>
<evidence type="ECO:0008006" key="3">
    <source>
        <dbReference type="Google" id="ProtNLM"/>
    </source>
</evidence>
<evidence type="ECO:0000313" key="2">
    <source>
        <dbReference type="Proteomes" id="UP001607303"/>
    </source>
</evidence>
<organism evidence="1 2">
    <name type="scientific">Vespula maculifrons</name>
    <name type="common">Eastern yellow jacket</name>
    <name type="synonym">Wasp</name>
    <dbReference type="NCBI Taxonomy" id="7453"/>
    <lineage>
        <taxon>Eukaryota</taxon>
        <taxon>Metazoa</taxon>
        <taxon>Ecdysozoa</taxon>
        <taxon>Arthropoda</taxon>
        <taxon>Hexapoda</taxon>
        <taxon>Insecta</taxon>
        <taxon>Pterygota</taxon>
        <taxon>Neoptera</taxon>
        <taxon>Endopterygota</taxon>
        <taxon>Hymenoptera</taxon>
        <taxon>Apocrita</taxon>
        <taxon>Aculeata</taxon>
        <taxon>Vespoidea</taxon>
        <taxon>Vespidae</taxon>
        <taxon>Vespinae</taxon>
        <taxon>Vespula</taxon>
    </lineage>
</organism>
<reference evidence="1 2" key="1">
    <citation type="journal article" date="2024" name="Ann. Entomol. Soc. Am.">
        <title>Genomic analyses of the southern and eastern yellowjacket wasps (Hymenoptera: Vespidae) reveal evolutionary signatures of social life.</title>
        <authorList>
            <person name="Catto M.A."/>
            <person name="Caine P.B."/>
            <person name="Orr S.E."/>
            <person name="Hunt B.G."/>
            <person name="Goodisman M.A.D."/>
        </authorList>
    </citation>
    <scope>NUCLEOTIDE SEQUENCE [LARGE SCALE GENOMIC DNA]</scope>
    <source>
        <strain evidence="1">232</strain>
        <tissue evidence="1">Head and thorax</tissue>
    </source>
</reference>
<accession>A0ABD2CKG7</accession>